<reference evidence="2 3" key="1">
    <citation type="submission" date="2017-10" db="EMBL/GenBank/DDBJ databases">
        <title>Sequencing the genomes of 1000 actinobacteria strains.</title>
        <authorList>
            <person name="Klenk H.-P."/>
        </authorList>
    </citation>
    <scope>NUCLEOTIDE SEQUENCE [LARGE SCALE GENOMIC DNA]</scope>
    <source>
        <strain evidence="2 3">DSM 21838</strain>
    </source>
</reference>
<evidence type="ECO:0000313" key="2">
    <source>
        <dbReference type="EMBL" id="PFG39164.1"/>
    </source>
</evidence>
<proteinExistence type="predicted"/>
<dbReference type="Proteomes" id="UP000222106">
    <property type="component" value="Unassembled WGS sequence"/>
</dbReference>
<dbReference type="RefSeq" id="WP_170037267.1">
    <property type="nucleotide sequence ID" value="NZ_PDJI01000004.1"/>
</dbReference>
<evidence type="ECO:0000313" key="3">
    <source>
        <dbReference type="Proteomes" id="UP000222106"/>
    </source>
</evidence>
<keyword evidence="1" id="KW-0472">Membrane</keyword>
<keyword evidence="3" id="KW-1185">Reference proteome</keyword>
<dbReference type="AlphaFoldDB" id="A0A2A9EJP5"/>
<accession>A0A2A9EJP5</accession>
<name>A0A2A9EJP5_9MICO</name>
<evidence type="ECO:0000256" key="1">
    <source>
        <dbReference type="SAM" id="Phobius"/>
    </source>
</evidence>
<dbReference type="EMBL" id="PDJI01000004">
    <property type="protein sequence ID" value="PFG39164.1"/>
    <property type="molecule type" value="Genomic_DNA"/>
</dbReference>
<organism evidence="2 3">
    <name type="scientific">Georgenia soli</name>
    <dbReference type="NCBI Taxonomy" id="638953"/>
    <lineage>
        <taxon>Bacteria</taxon>
        <taxon>Bacillati</taxon>
        <taxon>Actinomycetota</taxon>
        <taxon>Actinomycetes</taxon>
        <taxon>Micrococcales</taxon>
        <taxon>Bogoriellaceae</taxon>
        <taxon>Georgenia</taxon>
    </lineage>
</organism>
<keyword evidence="1" id="KW-1133">Transmembrane helix</keyword>
<feature type="transmembrane region" description="Helical" evidence="1">
    <location>
        <begin position="27"/>
        <end position="45"/>
    </location>
</feature>
<keyword evidence="1" id="KW-0812">Transmembrane</keyword>
<comment type="caution">
    <text evidence="2">The sequence shown here is derived from an EMBL/GenBank/DDBJ whole genome shotgun (WGS) entry which is preliminary data.</text>
</comment>
<protein>
    <submittedName>
        <fullName evidence="2">Uncharacterized protein</fullName>
    </submittedName>
</protein>
<gene>
    <name evidence="2" type="ORF">ATJ97_1659</name>
</gene>
<sequence>MNGLPEELRGAGEDLPPRRKRPVWHRVLAAVVVAAMLLSVIYYSAAALL</sequence>